<keyword evidence="3" id="KW-1185">Reference proteome</keyword>
<organism evidence="2 3">
    <name type="scientific">Meridianimarinicoccus aquatilis</name>
    <dbReference type="NCBI Taxonomy" id="2552766"/>
    <lineage>
        <taxon>Bacteria</taxon>
        <taxon>Pseudomonadati</taxon>
        <taxon>Pseudomonadota</taxon>
        <taxon>Alphaproteobacteria</taxon>
        <taxon>Rhodobacterales</taxon>
        <taxon>Paracoccaceae</taxon>
        <taxon>Meridianimarinicoccus</taxon>
    </lineage>
</organism>
<comment type="caution">
    <text evidence="2">The sequence shown here is derived from an EMBL/GenBank/DDBJ whole genome shotgun (WGS) entry which is preliminary data.</text>
</comment>
<evidence type="ECO:0000313" key="3">
    <source>
        <dbReference type="Proteomes" id="UP000294562"/>
    </source>
</evidence>
<reference evidence="2 3" key="1">
    <citation type="submission" date="2019-03" db="EMBL/GenBank/DDBJ databases">
        <title>Rhodobacteraceae bacterium SM1902, a new member of the family Rhodobacteraceae isolated from Yantai.</title>
        <authorList>
            <person name="Sun Y."/>
        </authorList>
    </citation>
    <scope>NUCLEOTIDE SEQUENCE [LARGE SCALE GENOMIC DNA]</scope>
    <source>
        <strain evidence="2 3">SM1902</strain>
    </source>
</reference>
<evidence type="ECO:0000256" key="1">
    <source>
        <dbReference type="SAM" id="MobiDB-lite"/>
    </source>
</evidence>
<proteinExistence type="predicted"/>
<feature type="region of interest" description="Disordered" evidence="1">
    <location>
        <begin position="77"/>
        <end position="111"/>
    </location>
</feature>
<dbReference type="AlphaFoldDB" id="A0A4V3BBF2"/>
<accession>A0A4V3BBF2</accession>
<evidence type="ECO:0000313" key="2">
    <source>
        <dbReference type="EMBL" id="TDL86919.1"/>
    </source>
</evidence>
<dbReference type="EMBL" id="SMZO01000027">
    <property type="protein sequence ID" value="TDL86919.1"/>
    <property type="molecule type" value="Genomic_DNA"/>
</dbReference>
<dbReference type="RefSeq" id="WP_133343251.1">
    <property type="nucleotide sequence ID" value="NZ_SMZO01000027.1"/>
</dbReference>
<sequence length="111" mass="12356">MFKTLISATVSKNTPVIGRVRAAYDDWRFSRDITAIMSALDRLSDHQLHLVGIRRDDLFETVAEMMRRAEAQRVVGREVTNMLDRPTTATQPAKEAKPSETARPAATSVAA</sequence>
<dbReference type="Proteomes" id="UP000294562">
    <property type="component" value="Unassembled WGS sequence"/>
</dbReference>
<gene>
    <name evidence="2" type="ORF">E2L05_12525</name>
</gene>
<protein>
    <submittedName>
        <fullName evidence="2">Uncharacterized protein</fullName>
    </submittedName>
</protein>
<name>A0A4V3BBF2_9RHOB</name>
<dbReference type="OrthoDB" id="7875868at2"/>